<name>A0A0G1MHF5_9BACT</name>
<evidence type="ECO:0000313" key="3">
    <source>
        <dbReference type="Proteomes" id="UP000033999"/>
    </source>
</evidence>
<dbReference type="AlphaFoldDB" id="A0A0G1MHF5"/>
<gene>
    <name evidence="2" type="ORF">UX10_C0005G0007</name>
</gene>
<dbReference type="Proteomes" id="UP000033999">
    <property type="component" value="Unassembled WGS sequence"/>
</dbReference>
<accession>A0A0G1MHF5</accession>
<dbReference type="EMBL" id="LCKX01000005">
    <property type="protein sequence ID" value="KKU07801.1"/>
    <property type="molecule type" value="Genomic_DNA"/>
</dbReference>
<evidence type="ECO:0000256" key="1">
    <source>
        <dbReference type="SAM" id="MobiDB-lite"/>
    </source>
</evidence>
<feature type="region of interest" description="Disordered" evidence="1">
    <location>
        <begin position="12"/>
        <end position="68"/>
    </location>
</feature>
<comment type="caution">
    <text evidence="2">The sequence shown here is derived from an EMBL/GenBank/DDBJ whole genome shotgun (WGS) entry which is preliminary data.</text>
</comment>
<feature type="compositionally biased region" description="Basic and acidic residues" evidence="1">
    <location>
        <begin position="30"/>
        <end position="48"/>
    </location>
</feature>
<evidence type="ECO:0000313" key="2">
    <source>
        <dbReference type="EMBL" id="KKU07801.1"/>
    </source>
</evidence>
<proteinExistence type="predicted"/>
<organism evidence="2 3">
    <name type="scientific">Candidatus Magasanikbacteria bacterium GW2011_GWA2_45_39</name>
    <dbReference type="NCBI Taxonomy" id="1619041"/>
    <lineage>
        <taxon>Bacteria</taxon>
        <taxon>Candidatus Magasanikiibacteriota</taxon>
    </lineage>
</organism>
<protein>
    <submittedName>
        <fullName evidence="2">Uncharacterized protein</fullName>
    </submittedName>
</protein>
<sequence>MPEHDNAFIYVEDPRTGQEMPFPKKNVKHLKPELTPETTHTIDTHDTENQWAGNQTGETENKGVKIPKKPTLEEIDIELTK</sequence>
<reference evidence="2 3" key="1">
    <citation type="journal article" date="2015" name="Nature">
        <title>rRNA introns, odd ribosomes, and small enigmatic genomes across a large radiation of phyla.</title>
        <authorList>
            <person name="Brown C.T."/>
            <person name="Hug L.A."/>
            <person name="Thomas B.C."/>
            <person name="Sharon I."/>
            <person name="Castelle C.J."/>
            <person name="Singh A."/>
            <person name="Wilkins M.J."/>
            <person name="Williams K.H."/>
            <person name="Banfield J.F."/>
        </authorList>
    </citation>
    <scope>NUCLEOTIDE SEQUENCE [LARGE SCALE GENOMIC DNA]</scope>
</reference>
<feature type="compositionally biased region" description="Polar residues" evidence="1">
    <location>
        <begin position="49"/>
        <end position="58"/>
    </location>
</feature>